<evidence type="ECO:0000313" key="12">
    <source>
        <dbReference type="EMBL" id="QBH67178.1"/>
    </source>
</evidence>
<evidence type="ECO:0000313" key="1">
    <source>
        <dbReference type="EMBL" id="AAM70242.1"/>
    </source>
</evidence>
<evidence type="ECO:0000313" key="11">
    <source>
        <dbReference type="EMBL" id="QBH67048.1"/>
    </source>
</evidence>
<dbReference type="EMBL" id="MK033568">
    <property type="protein sequence ID" value="QBH66269.1"/>
    <property type="molecule type" value="Genomic_DNA"/>
</dbReference>
<evidence type="ECO:0000313" key="9">
    <source>
        <dbReference type="EMBL" id="QBH66789.1"/>
    </source>
</evidence>
<dbReference type="EMBL" id="MK033576">
    <property type="protein sequence ID" value="QBH67308.1"/>
    <property type="molecule type" value="Genomic_DNA"/>
</dbReference>
<evidence type="ECO:0000313" key="4">
    <source>
        <dbReference type="EMBL" id="QBH66139.1"/>
    </source>
</evidence>
<dbReference type="Proteomes" id="UP000202706">
    <property type="component" value="Segment"/>
</dbReference>
<name>Q8JS15_9BBAC</name>
<dbReference type="EMBL" id="MK033565">
    <property type="protein sequence ID" value="QBH65879.1"/>
    <property type="molecule type" value="Genomic_DNA"/>
</dbReference>
<gene>
    <name evidence="1" type="primary">PhopGV044</name>
    <name evidence="2" type="ORF">PhopGVgp044</name>
</gene>
<accession>Q8JS15</accession>
<evidence type="ECO:0000313" key="5">
    <source>
        <dbReference type="EMBL" id="QBH66269.1"/>
    </source>
</evidence>
<evidence type="ECO:0000313" key="14">
    <source>
        <dbReference type="Proteomes" id="UP000202706"/>
    </source>
</evidence>
<evidence type="ECO:0000313" key="3">
    <source>
        <dbReference type="EMBL" id="QBH66009.1"/>
    </source>
</evidence>
<organism evidence="1 14">
    <name type="scientific">Phthorimaea operculella granulovirus</name>
    <dbReference type="NCBI Taxonomy" id="192584"/>
    <lineage>
        <taxon>Viruses</taxon>
        <taxon>Viruses incertae sedis</taxon>
        <taxon>Naldaviricetes</taxon>
        <taxon>Lefavirales</taxon>
        <taxon>Baculoviridae</taxon>
        <taxon>Betabaculovirus</taxon>
        <taxon>Betabaculovirus phoperculellae</taxon>
    </lineage>
</organism>
<dbReference type="Pfam" id="PF04631">
    <property type="entry name" value="PIF2"/>
    <property type="match status" value="1"/>
</dbReference>
<dbReference type="EMBL" id="MK033571">
    <property type="protein sequence ID" value="QBH66659.1"/>
    <property type="molecule type" value="Genomic_DNA"/>
</dbReference>
<dbReference type="RefSeq" id="NP_663209.1">
    <property type="nucleotide sequence ID" value="NC_004062.1"/>
</dbReference>
<sequence>MYIVLVIIFVLFIFIMYIPLHKAYTNMYEDAVERNLFLEENREPRPRYAPLHTLPTLRWHASFNTTGCFSVPTRVTDTDYGTFDCTLICDNPSAVYFFVHEHDMYIVNGERLPSGGYCTLNSVPRNCNSETSIILHSVNQWTCIAEDPRYFAGEANLLQIAGRQHSTQILSEDLDKIVLYDKLLNRVVNPSINTFRQSWDETMENGSRRFQVVCDQARDIHYNQLFTNPLNPIECLPNVCTNVNFVHRDVKPVFERGICDCGSANITRVEHIDINDPSSKCASITNRRNGHDYNFRVECLSLDSPITEYTHDKLMCPPSIFNQNTDFAYTFTLRGVVPLSGNGIDEPTTRLYRETRNRINWNDLNR</sequence>
<dbReference type="EMBL" id="AF499596">
    <property type="protein sequence ID" value="AAM70242.1"/>
    <property type="molecule type" value="Genomic_DNA"/>
</dbReference>
<dbReference type="EMBL" id="MK033574">
    <property type="protein sequence ID" value="QBH67048.1"/>
    <property type="molecule type" value="Genomic_DNA"/>
</dbReference>
<dbReference type="EMBL" id="MK033566">
    <property type="protein sequence ID" value="QBH66009.1"/>
    <property type="molecule type" value="Genomic_DNA"/>
</dbReference>
<dbReference type="EMBL" id="MK033567">
    <property type="protein sequence ID" value="QBH66139.1"/>
    <property type="molecule type" value="Genomic_DNA"/>
</dbReference>
<dbReference type="OrthoDB" id="7191at10239"/>
<reference evidence="14" key="1">
    <citation type="journal article" date="2000" name="Virus Genes">
        <title>Comparative analysis of the granulin regions of the Phthorimaea operculella and Spodoptera littoralis granuloviruses.</title>
        <authorList>
            <person name="Taha A."/>
            <person name="Nour-El-Din A."/>
            <person name="Croizier L."/>
            <person name="Ferber M.L."/>
            <person name="Croizier G."/>
        </authorList>
    </citation>
    <scope>NUCLEOTIDE SEQUENCE [LARGE SCALE GENOMIC DNA]</scope>
</reference>
<evidence type="ECO:0000313" key="13">
    <source>
        <dbReference type="EMBL" id="QBH67308.1"/>
    </source>
</evidence>
<dbReference type="InterPro" id="IPR006725">
    <property type="entry name" value="PIF2"/>
</dbReference>
<evidence type="ECO:0000313" key="8">
    <source>
        <dbReference type="EMBL" id="QBH66659.1"/>
    </source>
</evidence>
<evidence type="ECO:0000313" key="2">
    <source>
        <dbReference type="EMBL" id="QBH65879.1"/>
    </source>
</evidence>
<evidence type="ECO:0000313" key="7">
    <source>
        <dbReference type="EMBL" id="QBH66529.1"/>
    </source>
</evidence>
<proteinExistence type="predicted"/>
<evidence type="ECO:0000313" key="6">
    <source>
        <dbReference type="EMBL" id="QBH66399.1"/>
    </source>
</evidence>
<dbReference type="KEGG" id="vg:949288"/>
<keyword evidence="14" id="KW-1185">Reference proteome</keyword>
<dbReference type="EMBL" id="MK033572">
    <property type="protein sequence ID" value="QBH66789.1"/>
    <property type="molecule type" value="Genomic_DNA"/>
</dbReference>
<dbReference type="GeneID" id="949288"/>
<evidence type="ECO:0000313" key="10">
    <source>
        <dbReference type="EMBL" id="QBH66919.1"/>
    </source>
</evidence>
<dbReference type="EMBL" id="MK033575">
    <property type="protein sequence ID" value="QBH67178.1"/>
    <property type="molecule type" value="Genomic_DNA"/>
</dbReference>
<dbReference type="EMBL" id="MK033569">
    <property type="protein sequence ID" value="QBH66399.1"/>
    <property type="molecule type" value="Genomic_DNA"/>
</dbReference>
<reference evidence="1" key="2">
    <citation type="submission" date="2002-04" db="EMBL/GenBank/DDBJ databases">
        <title>The complete sequence of the potato tuber moth, Phthorimaea operculella, granulovirus.</title>
        <authorList>
            <person name="Croizier L."/>
            <person name="Taha A."/>
            <person name="Croizier G."/>
            <person name="Lopez Ferber M."/>
        </authorList>
    </citation>
    <scope>NUCLEOTIDE SEQUENCE</scope>
</reference>
<reference evidence="2" key="3">
    <citation type="journal article" date="2019" name="J. Gen. Virol.">
        <title>Elucidating the genetic diversity of Phthorimaea operculella granulovirus (PhopGV).</title>
        <authorList>
            <person name="Larem A."/>
            <person name="Ben-Tiba S."/>
            <person name="Wennmann J.T."/>
            <person name="Gueli Alletti G."/>
            <person name="Jehle J.A."/>
        </authorList>
    </citation>
    <scope>NUCLEOTIDE SEQUENCE</scope>
    <source>
        <strain evidence="2">PhopGV-CR3.1</strain>
        <strain evidence="3">PhopGV-CR5.1</strain>
        <strain evidence="4">PhopGV-GR1.1</strain>
        <strain evidence="5">PhopGV-GR1.2</strain>
        <strain evidence="6">PhopGV-GR2.1</strain>
        <strain evidence="7">PhopGV-IT1.1</strain>
        <strain evidence="8">PhopGV-LS1.1</strain>
        <strain evidence="9">PhopGV-LS1.2</strain>
        <strain evidence="10">PhopGV-LS2.1</strain>
        <strain evidence="11">PhopGV-LS3.1</strain>
        <strain evidence="12">PhopGV-R</strain>
        <strain evidence="13">PhopGV-Ym.1</strain>
    </source>
</reference>
<evidence type="ECO:0008006" key="15">
    <source>
        <dbReference type="Google" id="ProtNLM"/>
    </source>
</evidence>
<dbReference type="EMBL" id="MK033573">
    <property type="protein sequence ID" value="QBH66919.1"/>
    <property type="molecule type" value="Genomic_DNA"/>
</dbReference>
<dbReference type="EMBL" id="MK033570">
    <property type="protein sequence ID" value="QBH66529.1"/>
    <property type="molecule type" value="Genomic_DNA"/>
</dbReference>
<protein>
    <recommendedName>
        <fullName evidence="15">Per os infectivity factor 2</fullName>
    </recommendedName>
</protein>